<evidence type="ECO:0000313" key="2">
    <source>
        <dbReference type="Proteomes" id="UP000004358"/>
    </source>
</evidence>
<dbReference type="GO" id="GO:0000150">
    <property type="term" value="F:DNA strand exchange activity"/>
    <property type="evidence" value="ECO:0007669"/>
    <property type="project" value="InterPro"/>
</dbReference>
<dbReference type="HOGENOM" id="CLU_1253932_0_0_0"/>
<dbReference type="GO" id="GO:0003677">
    <property type="term" value="F:DNA binding"/>
    <property type="evidence" value="ECO:0007669"/>
    <property type="project" value="InterPro"/>
</dbReference>
<proteinExistence type="predicted"/>
<gene>
    <name evidence="1" type="ORF">DSM3645_29242</name>
</gene>
<protein>
    <submittedName>
        <fullName evidence="1">Uncharacterized protein</fullName>
    </submittedName>
</protein>
<dbReference type="AlphaFoldDB" id="A3ZPS0"/>
<dbReference type="STRING" id="314230.DSM3645_29242"/>
<reference evidence="1 2" key="1">
    <citation type="submission" date="2006-02" db="EMBL/GenBank/DDBJ databases">
        <authorList>
            <person name="Amann R."/>
            <person name="Ferriera S."/>
            <person name="Johnson J."/>
            <person name="Kravitz S."/>
            <person name="Halpern A."/>
            <person name="Remington K."/>
            <person name="Beeson K."/>
            <person name="Tran B."/>
            <person name="Rogers Y.-H."/>
            <person name="Friedman R."/>
            <person name="Venter J.C."/>
        </authorList>
    </citation>
    <scope>NUCLEOTIDE SEQUENCE [LARGE SCALE GENOMIC DNA]</scope>
    <source>
        <strain evidence="1 2">DSM 3645</strain>
    </source>
</reference>
<dbReference type="EMBL" id="AANZ01000004">
    <property type="protein sequence ID" value="EAQ81748.1"/>
    <property type="molecule type" value="Genomic_DNA"/>
</dbReference>
<evidence type="ECO:0000313" key="1">
    <source>
        <dbReference type="EMBL" id="EAQ81748.1"/>
    </source>
</evidence>
<comment type="caution">
    <text evidence="1">The sequence shown here is derived from an EMBL/GenBank/DDBJ whole genome shotgun (WGS) entry which is preliminary data.</text>
</comment>
<accession>A3ZPS0</accession>
<sequence>MGGLITYCRNSPSQSLAKNSAPAWQVAKFEQFARARNLSIAEAYYGLGENGHRVGPKSRPTLHQAIANARATGFPVVAFEWRRFAREPWKLARFADVNFVALVPLAIDSKRLDRICKVTANEHYRETSPEMLGGRPRDSNAPFALPFIMANLGKPWTTIAKQLGPEWNDNKAKRVFGRYFTYEDTLKSHSTKLPRQSKRSCRSEWSRWSKLSVPRYLHSR</sequence>
<organism evidence="1 2">
    <name type="scientific">Blastopirellula marina DSM 3645</name>
    <dbReference type="NCBI Taxonomy" id="314230"/>
    <lineage>
        <taxon>Bacteria</taxon>
        <taxon>Pseudomonadati</taxon>
        <taxon>Planctomycetota</taxon>
        <taxon>Planctomycetia</taxon>
        <taxon>Pirellulales</taxon>
        <taxon>Pirellulaceae</taxon>
        <taxon>Blastopirellula</taxon>
    </lineage>
</organism>
<dbReference type="Proteomes" id="UP000004358">
    <property type="component" value="Unassembled WGS sequence"/>
</dbReference>
<dbReference type="Gene3D" id="3.40.50.1390">
    <property type="entry name" value="Resolvase, N-terminal catalytic domain"/>
    <property type="match status" value="1"/>
</dbReference>
<dbReference type="InterPro" id="IPR036162">
    <property type="entry name" value="Resolvase-like_N_sf"/>
</dbReference>
<name>A3ZPS0_9BACT</name>